<proteinExistence type="predicted"/>
<accession>A0A0P9JX99</accession>
<comment type="caution">
    <text evidence="1">The sequence shown here is derived from an EMBL/GenBank/DDBJ whole genome shotgun (WGS) entry which is preliminary data.</text>
</comment>
<organism evidence="1 2">
    <name type="scientific">Pseudomonas caricapapayae</name>
    <dbReference type="NCBI Taxonomy" id="46678"/>
    <lineage>
        <taxon>Bacteria</taxon>
        <taxon>Pseudomonadati</taxon>
        <taxon>Pseudomonadota</taxon>
        <taxon>Gammaproteobacteria</taxon>
        <taxon>Pseudomonadales</taxon>
        <taxon>Pseudomonadaceae</taxon>
        <taxon>Pseudomonas</taxon>
    </lineage>
</organism>
<evidence type="ECO:0000313" key="1">
    <source>
        <dbReference type="EMBL" id="RMM11005.1"/>
    </source>
</evidence>
<sequence>MIDCAATFNPQATGILVCATKNARHMPGVFLAGNLTYRQRRPEH</sequence>
<dbReference type="Proteomes" id="UP000278587">
    <property type="component" value="Unassembled WGS sequence"/>
</dbReference>
<dbReference type="EMBL" id="RBOC01000074">
    <property type="protein sequence ID" value="RMM11005.1"/>
    <property type="molecule type" value="Genomic_DNA"/>
</dbReference>
<reference evidence="1 2" key="1">
    <citation type="submission" date="2018-08" db="EMBL/GenBank/DDBJ databases">
        <title>Recombination of ecologically and evolutionarily significant loci maintains genetic cohesion in the Pseudomonas syringae species complex.</title>
        <authorList>
            <person name="Dillon M."/>
            <person name="Thakur S."/>
            <person name="Almeida R.N.D."/>
            <person name="Weir B.S."/>
            <person name="Guttman D.S."/>
        </authorList>
    </citation>
    <scope>NUCLEOTIDE SEQUENCE [LARGE SCALE GENOMIC DNA]</scope>
    <source>
        <strain evidence="1 2">ICMP 4086</strain>
    </source>
</reference>
<name>A0A0P9JX99_9PSED</name>
<dbReference type="AlphaFoldDB" id="A0A0P9JX99"/>
<protein>
    <submittedName>
        <fullName evidence="1">Uncharacterized protein</fullName>
    </submittedName>
</protein>
<evidence type="ECO:0000313" key="2">
    <source>
        <dbReference type="Proteomes" id="UP000278587"/>
    </source>
</evidence>
<gene>
    <name evidence="1" type="ORF">ALQ84_100999</name>
</gene>